<dbReference type="Proteomes" id="UP000276345">
    <property type="component" value="Chromosome"/>
</dbReference>
<reference evidence="1 2" key="1">
    <citation type="submission" date="2018-12" db="EMBL/GenBank/DDBJ databases">
        <authorList>
            <consortium name="Pathogen Informatics"/>
        </authorList>
    </citation>
    <scope>NUCLEOTIDE SEQUENCE [LARGE SCALE GENOMIC DNA]</scope>
    <source>
        <strain evidence="1 2">NCTC7406</strain>
    </source>
</reference>
<organism evidence="1 2">
    <name type="scientific">Salmonella enterica subsp. enterica serovar Sanjuan</name>
    <dbReference type="NCBI Taxonomy" id="1160765"/>
    <lineage>
        <taxon>Bacteria</taxon>
        <taxon>Pseudomonadati</taxon>
        <taxon>Pseudomonadota</taxon>
        <taxon>Gammaproteobacteria</taxon>
        <taxon>Enterobacterales</taxon>
        <taxon>Enterobacteriaceae</taxon>
        <taxon>Salmonella</taxon>
    </lineage>
</organism>
<protein>
    <submittedName>
        <fullName evidence="1">Uncharacterized protein</fullName>
    </submittedName>
</protein>
<name>A0A3S4EMX2_SALET</name>
<accession>A0A3S4EMX2</accession>
<sequence length="60" mass="6802">MRQQAIVVTGALHRYNLLPDACLVVGEVGDNTDKLRFAVQLHVRQRFERIGQQGKILMVV</sequence>
<dbReference type="EMBL" id="LR134142">
    <property type="protein sequence ID" value="VEA03404.1"/>
    <property type="molecule type" value="Genomic_DNA"/>
</dbReference>
<proteinExistence type="predicted"/>
<gene>
    <name evidence="1" type="ORF">NCTC7406_00847</name>
</gene>
<dbReference type="AlphaFoldDB" id="A0A3S4EMX2"/>
<evidence type="ECO:0000313" key="2">
    <source>
        <dbReference type="Proteomes" id="UP000276345"/>
    </source>
</evidence>
<evidence type="ECO:0000313" key="1">
    <source>
        <dbReference type="EMBL" id="VEA03404.1"/>
    </source>
</evidence>